<reference evidence="8 9" key="1">
    <citation type="submission" date="2014-03" db="EMBL/GenBank/DDBJ databases">
        <title>The draft genome sequence of Thalassospira mesophila JCM 18969.</title>
        <authorList>
            <person name="Lai Q."/>
            <person name="Shao Z."/>
        </authorList>
    </citation>
    <scope>NUCLEOTIDE SEQUENCE [LARGE SCALE GENOMIC DNA]</scope>
    <source>
        <strain evidence="8 9">JCM 18969</strain>
    </source>
</reference>
<feature type="domain" description="Poly-beta-hydroxybutyrate polymerase N-terminal" evidence="7">
    <location>
        <begin position="110"/>
        <end position="281"/>
    </location>
</feature>
<dbReference type="InterPro" id="IPR010963">
    <property type="entry name" value="PHA_synth_I"/>
</dbReference>
<accession>A0A1Y2L1L1</accession>
<evidence type="ECO:0000313" key="8">
    <source>
        <dbReference type="EMBL" id="OSQ38844.1"/>
    </source>
</evidence>
<evidence type="ECO:0000256" key="5">
    <source>
        <dbReference type="SAM" id="MobiDB-lite"/>
    </source>
</evidence>
<comment type="caution">
    <text evidence="8">The sequence shown here is derived from an EMBL/GenBank/DDBJ whole genome shotgun (WGS) entry which is preliminary data.</text>
</comment>
<dbReference type="AlphaFoldDB" id="A0A1Y2L1L1"/>
<keyword evidence="2" id="KW-0963">Cytoplasm</keyword>
<dbReference type="EMBL" id="JFKA01000003">
    <property type="protein sequence ID" value="OSQ38844.1"/>
    <property type="molecule type" value="Genomic_DNA"/>
</dbReference>
<dbReference type="InterPro" id="IPR010941">
    <property type="entry name" value="PhaC_N"/>
</dbReference>
<sequence length="599" mass="67910">MTDQQASETENSSPDPEELSATMAEIAERSQRLVADFLSRQADDPNIANPDPLNIGSAFMELCHHMMRNPTKLVEAQMELWQNYMQLWQNTTLRMMGEAPEPVAAPMQGDRRFRDEAWEENEVFDYIKQSYLLSSQWVQSLVHDVDGLDDKTAQKVDFYTRQFVDAISPTNFLMTNPEVLRTTLESGGENLVKGLQNLLDDLERGKGKLQIKMTDLDAFKVGENVATTPGAVIGKTDLMELLQYTPSTDKVAKRPLMIIPPWINKYYILDLRPGNSFIKWAVEQGHTVFVLSWVNPDSELAEKSFSDYAKEGILTALDMIQEATGESDINAIGYCLGGTLLTSTLAYMAKKNDDRIKSATFLTTLTDFENPGELSVFIDEEQIESLEQKMAKDGFLEGRDMATSFNMLRANDLIWSFVVNNYMLGKDPFPFDLLYWNSDSTRMPKAMHSFYLRNMYQKNLLREPGGISILGERIDLRDIKIPAYFLSTREDHIAPWKATYAGTQLLSGQVKFVLSASGHIAGVVNPPASKKYCHWTYNRNPAEPDQWLEKATQHEGSWWTDWQNWISRRTGGEVDARQPGDGDRKVIGPAPGEYVKVRP</sequence>
<evidence type="ECO:0000256" key="3">
    <source>
        <dbReference type="ARBA" id="ARBA00022679"/>
    </source>
</evidence>
<evidence type="ECO:0000313" key="9">
    <source>
        <dbReference type="Proteomes" id="UP000193391"/>
    </source>
</evidence>
<keyword evidence="4" id="KW-0012">Acyltransferase</keyword>
<evidence type="ECO:0000256" key="1">
    <source>
        <dbReference type="ARBA" id="ARBA00004496"/>
    </source>
</evidence>
<dbReference type="PANTHER" id="PTHR36837:SF5">
    <property type="entry name" value="POLY-3-HYDROXYBUTYRATE SYNTHASE"/>
    <property type="match status" value="1"/>
</dbReference>
<dbReference type="OrthoDB" id="7208816at2"/>
<dbReference type="Gene3D" id="3.40.50.1820">
    <property type="entry name" value="alpha/beta hydrolase"/>
    <property type="match status" value="1"/>
</dbReference>
<dbReference type="GO" id="GO:0005737">
    <property type="term" value="C:cytoplasm"/>
    <property type="evidence" value="ECO:0007669"/>
    <property type="project" value="UniProtKB-SubCell"/>
</dbReference>
<feature type="compositionally biased region" description="Polar residues" evidence="5">
    <location>
        <begin position="1"/>
        <end position="14"/>
    </location>
</feature>
<evidence type="ECO:0000259" key="7">
    <source>
        <dbReference type="Pfam" id="PF07167"/>
    </source>
</evidence>
<dbReference type="GO" id="GO:0042619">
    <property type="term" value="P:poly-hydroxybutyrate biosynthetic process"/>
    <property type="evidence" value="ECO:0007669"/>
    <property type="project" value="InterPro"/>
</dbReference>
<organism evidence="8 9">
    <name type="scientific">Thalassospira mesophila</name>
    <dbReference type="NCBI Taxonomy" id="1293891"/>
    <lineage>
        <taxon>Bacteria</taxon>
        <taxon>Pseudomonadati</taxon>
        <taxon>Pseudomonadota</taxon>
        <taxon>Alphaproteobacteria</taxon>
        <taxon>Rhodospirillales</taxon>
        <taxon>Thalassospiraceae</taxon>
        <taxon>Thalassospira</taxon>
    </lineage>
</organism>
<evidence type="ECO:0000259" key="6">
    <source>
        <dbReference type="Pfam" id="PF00561"/>
    </source>
</evidence>
<name>A0A1Y2L1L1_9PROT</name>
<dbReference type="SUPFAM" id="SSF53474">
    <property type="entry name" value="alpha/beta-Hydrolases"/>
    <property type="match status" value="1"/>
</dbReference>
<dbReference type="PANTHER" id="PTHR36837">
    <property type="entry name" value="POLY(3-HYDROXYALKANOATE) POLYMERASE SUBUNIT PHAC"/>
    <property type="match status" value="1"/>
</dbReference>
<proteinExistence type="predicted"/>
<dbReference type="RefSeq" id="WP_085581577.1">
    <property type="nucleotide sequence ID" value="NZ_JFKA01000003.1"/>
</dbReference>
<comment type="subcellular location">
    <subcellularLocation>
        <location evidence="1">Cytoplasm</location>
    </subcellularLocation>
</comment>
<evidence type="ECO:0000256" key="4">
    <source>
        <dbReference type="ARBA" id="ARBA00023315"/>
    </source>
</evidence>
<feature type="compositionally biased region" description="Basic and acidic residues" evidence="5">
    <location>
        <begin position="571"/>
        <end position="586"/>
    </location>
</feature>
<dbReference type="NCBIfam" id="TIGR01838">
    <property type="entry name" value="PHA_synth_I"/>
    <property type="match status" value="1"/>
</dbReference>
<protein>
    <submittedName>
        <fullName evidence="8">Poly(3-hydroxyalkanoate) synthetase</fullName>
    </submittedName>
</protein>
<dbReference type="InterPro" id="IPR000073">
    <property type="entry name" value="AB_hydrolase_1"/>
</dbReference>
<feature type="region of interest" description="Disordered" evidence="5">
    <location>
        <begin position="1"/>
        <end position="22"/>
    </location>
</feature>
<evidence type="ECO:0000256" key="2">
    <source>
        <dbReference type="ARBA" id="ARBA00022490"/>
    </source>
</evidence>
<feature type="domain" description="AB hydrolase-1" evidence="6">
    <location>
        <begin position="283"/>
        <end position="525"/>
    </location>
</feature>
<dbReference type="InterPro" id="IPR029058">
    <property type="entry name" value="AB_hydrolase_fold"/>
</dbReference>
<dbReference type="InterPro" id="IPR051321">
    <property type="entry name" value="PHA/PHB_synthase"/>
</dbReference>
<dbReference type="GO" id="GO:0016746">
    <property type="term" value="F:acyltransferase activity"/>
    <property type="evidence" value="ECO:0007669"/>
    <property type="project" value="UniProtKB-KW"/>
</dbReference>
<keyword evidence="3" id="KW-0808">Transferase</keyword>
<feature type="region of interest" description="Disordered" evidence="5">
    <location>
        <begin position="571"/>
        <end position="591"/>
    </location>
</feature>
<dbReference type="Proteomes" id="UP000193391">
    <property type="component" value="Unassembled WGS sequence"/>
</dbReference>
<keyword evidence="9" id="KW-1185">Reference proteome</keyword>
<dbReference type="STRING" id="1293891.TMES_08745"/>
<dbReference type="Pfam" id="PF00561">
    <property type="entry name" value="Abhydrolase_1"/>
    <property type="match status" value="1"/>
</dbReference>
<dbReference type="Pfam" id="PF07167">
    <property type="entry name" value="PhaC_N"/>
    <property type="match status" value="1"/>
</dbReference>
<gene>
    <name evidence="8" type="ORF">TMES_08745</name>
</gene>